<sequence>MNQQDKVKHLYSRAGFGIHYSEYQKLKNQRIEKLVDRMFSESAKYRPLSVVEEPKQDVPYGTLTAEERRQRQREYSEQTRTLNVAFLDKLASDDAFLREKMTLFFHGHFACRQQNAPFYIQELNNIHRDYALGNFKALTVAVSQSRAMLSFLNNQQNRKGKPNENFARELMELFTLGVGHYTEDDIKASARAFTGWRYNKNSKFEFAEKLHDDGVKTFFGKKGRFNGQDIIDMIFEKKQTAYYISGKLYRFFVNETPNEAHIKELGDYFYSKNYELKPVLKKMFTADWFYDDVNVGNKIKTPIEFIAGLNRQFYIDYENKGVLLRFQQALGQTLFYPPNVSGWPLGKDFIDSSSLMLRLKMPSTILNNGILEVEGKADPDDEAILAFARRESKKVAQRIKASADWDKFSKNLPEKLDKKDLAAFLLRAPISPALLSNVSESTDLKTKVVQLLSTPEYQMC</sequence>
<reference evidence="1 2" key="1">
    <citation type="journal article" date="2011" name="Stand. Genomic Sci.">
        <title>Complete genome sequence of the gliding, heparinolytic Pedobacter saltans type strain (113).</title>
        <authorList>
            <person name="Liolios K."/>
            <person name="Sikorski J."/>
            <person name="Lu M."/>
            <person name="Nolan M."/>
            <person name="Lapidus A."/>
            <person name="Lucas S."/>
            <person name="Hammon N."/>
            <person name="Deshpande S."/>
            <person name="Cheng J.F."/>
            <person name="Tapia R."/>
            <person name="Han C."/>
            <person name="Goodwin L."/>
            <person name="Pitluck S."/>
            <person name="Huntemann M."/>
            <person name="Ivanova N."/>
            <person name="Pagani I."/>
            <person name="Mavromatis K."/>
            <person name="Ovchinikova G."/>
            <person name="Pati A."/>
            <person name="Chen A."/>
            <person name="Palaniappan K."/>
            <person name="Land M."/>
            <person name="Hauser L."/>
            <person name="Brambilla E.M."/>
            <person name="Kotsyurbenko O."/>
            <person name="Rohde M."/>
            <person name="Tindall B.J."/>
            <person name="Abt B."/>
            <person name="Goker M."/>
            <person name="Detter J.C."/>
            <person name="Woyke T."/>
            <person name="Bristow J."/>
            <person name="Eisen J.A."/>
            <person name="Markowitz V."/>
            <person name="Hugenholtz P."/>
            <person name="Klenk H.P."/>
            <person name="Kyrpides N.C."/>
        </authorList>
    </citation>
    <scope>NUCLEOTIDE SEQUENCE [LARGE SCALE GENOMIC DNA]</scope>
    <source>
        <strain evidence="2">ATCC 51119 / DSM 12145 / JCM 21818 / LMG 10337 / NBRC 100064 / NCIMB 13643</strain>
    </source>
</reference>
<dbReference type="eggNOG" id="COG5267">
    <property type="taxonomic scope" value="Bacteria"/>
</dbReference>
<evidence type="ECO:0000313" key="1">
    <source>
        <dbReference type="EMBL" id="ADY53584.1"/>
    </source>
</evidence>
<dbReference type="OrthoDB" id="9772295at2"/>
<proteinExistence type="predicted"/>
<evidence type="ECO:0008006" key="3">
    <source>
        <dbReference type="Google" id="ProtNLM"/>
    </source>
</evidence>
<dbReference type="KEGG" id="psn:Pedsa_3045"/>
<dbReference type="AlphaFoldDB" id="F0SA20"/>
<keyword evidence="2" id="KW-1185">Reference proteome</keyword>
<reference evidence="2" key="2">
    <citation type="submission" date="2011-02" db="EMBL/GenBank/DDBJ databases">
        <title>The complete genome of Pedobacter saltans DSM 12145.</title>
        <authorList>
            <consortium name="US DOE Joint Genome Institute (JGI-PGF)"/>
            <person name="Lucas S."/>
            <person name="Copeland A."/>
            <person name="Lapidus A."/>
            <person name="Bruce D."/>
            <person name="Goodwin L."/>
            <person name="Pitluck S."/>
            <person name="Kyrpides N."/>
            <person name="Mavromatis K."/>
            <person name="Pagani I."/>
            <person name="Ivanova N."/>
            <person name="Ovchinnikova G."/>
            <person name="Lu M."/>
            <person name="Detter J.C."/>
            <person name="Han C."/>
            <person name="Land M."/>
            <person name="Hauser L."/>
            <person name="Markowitz V."/>
            <person name="Cheng J.-F."/>
            <person name="Hugenholtz P."/>
            <person name="Woyke T."/>
            <person name="Wu D."/>
            <person name="Tindall B."/>
            <person name="Pomrenke H.G."/>
            <person name="Brambilla E."/>
            <person name="Klenk H.-P."/>
            <person name="Eisen J.A."/>
        </authorList>
    </citation>
    <scope>NUCLEOTIDE SEQUENCE [LARGE SCALE GENOMIC DNA]</scope>
    <source>
        <strain evidence="2">ATCC 51119 / DSM 12145 / JCM 21818 / LMG 10337 / NBRC 100064 / NCIMB 13643</strain>
    </source>
</reference>
<accession>F0SA20</accession>
<dbReference type="RefSeq" id="WP_013634069.1">
    <property type="nucleotide sequence ID" value="NC_015177.1"/>
</dbReference>
<dbReference type="Pfam" id="PF08811">
    <property type="entry name" value="DUF1800"/>
    <property type="match status" value="1"/>
</dbReference>
<evidence type="ECO:0000313" key="2">
    <source>
        <dbReference type="Proteomes" id="UP000000310"/>
    </source>
</evidence>
<dbReference type="STRING" id="762903.Pedsa_3045"/>
<protein>
    <recommendedName>
        <fullName evidence="3">DUF1800 domain-containing protein</fullName>
    </recommendedName>
</protein>
<dbReference type="Proteomes" id="UP000000310">
    <property type="component" value="Chromosome"/>
</dbReference>
<dbReference type="EMBL" id="CP002545">
    <property type="protein sequence ID" value="ADY53584.1"/>
    <property type="molecule type" value="Genomic_DNA"/>
</dbReference>
<dbReference type="HOGENOM" id="CLU_026001_1_2_10"/>
<dbReference type="InterPro" id="IPR014917">
    <property type="entry name" value="DUF1800"/>
</dbReference>
<gene>
    <name evidence="1" type="ordered locus">Pedsa_3045</name>
</gene>
<name>F0SA20_PSESL</name>
<organism evidence="1 2">
    <name type="scientific">Pseudopedobacter saltans (strain ATCC 51119 / DSM 12145 / JCM 21818 / CCUG 39354 / LMG 10337 / NBRC 100064 / NCIMB 13643)</name>
    <name type="common">Pedobacter saltans</name>
    <dbReference type="NCBI Taxonomy" id="762903"/>
    <lineage>
        <taxon>Bacteria</taxon>
        <taxon>Pseudomonadati</taxon>
        <taxon>Bacteroidota</taxon>
        <taxon>Sphingobacteriia</taxon>
        <taxon>Sphingobacteriales</taxon>
        <taxon>Sphingobacteriaceae</taxon>
        <taxon>Pseudopedobacter</taxon>
    </lineage>
</organism>